<dbReference type="CDD" id="cd01949">
    <property type="entry name" value="GGDEF"/>
    <property type="match status" value="1"/>
</dbReference>
<dbReference type="SMART" id="SM00065">
    <property type="entry name" value="GAF"/>
    <property type="match status" value="1"/>
</dbReference>
<dbReference type="PANTHER" id="PTHR45138:SF9">
    <property type="entry name" value="DIGUANYLATE CYCLASE DGCM-RELATED"/>
    <property type="match status" value="1"/>
</dbReference>
<dbReference type="RefSeq" id="WP_125004085.1">
    <property type="nucleotide sequence ID" value="NZ_BHYK01000023.1"/>
</dbReference>
<dbReference type="Pfam" id="PF00990">
    <property type="entry name" value="GGDEF"/>
    <property type="match status" value="1"/>
</dbReference>
<feature type="domain" description="GGDEF" evidence="1">
    <location>
        <begin position="226"/>
        <end position="357"/>
    </location>
</feature>
<dbReference type="SUPFAM" id="SSF55781">
    <property type="entry name" value="GAF domain-like"/>
    <property type="match status" value="1"/>
</dbReference>
<dbReference type="InterPro" id="IPR050469">
    <property type="entry name" value="Diguanylate_Cyclase"/>
</dbReference>
<evidence type="ECO:0000313" key="3">
    <source>
        <dbReference type="Proteomes" id="UP000287872"/>
    </source>
</evidence>
<organism evidence="2 3">
    <name type="scientific">Clostridium tagluense</name>
    <dbReference type="NCBI Taxonomy" id="360422"/>
    <lineage>
        <taxon>Bacteria</taxon>
        <taxon>Bacillati</taxon>
        <taxon>Bacillota</taxon>
        <taxon>Clostridia</taxon>
        <taxon>Eubacteriales</taxon>
        <taxon>Clostridiaceae</taxon>
        <taxon>Clostridium</taxon>
    </lineage>
</organism>
<reference evidence="2 3" key="1">
    <citation type="submission" date="2018-11" db="EMBL/GenBank/DDBJ databases">
        <title>Genome sequencing and assembly of Clostridium tagluense strain A121.</title>
        <authorList>
            <person name="Murakami T."/>
            <person name="Segawa T."/>
            <person name="Shcherbakova V.A."/>
            <person name="Mori H."/>
            <person name="Yoshimura Y."/>
        </authorList>
    </citation>
    <scope>NUCLEOTIDE SEQUENCE [LARGE SCALE GENOMIC DNA]</scope>
    <source>
        <strain evidence="2 3">A121</strain>
    </source>
</reference>
<dbReference type="InterPro" id="IPR000160">
    <property type="entry name" value="GGDEF_dom"/>
</dbReference>
<dbReference type="NCBIfam" id="TIGR00254">
    <property type="entry name" value="GGDEF"/>
    <property type="match status" value="1"/>
</dbReference>
<dbReference type="Gene3D" id="3.30.70.270">
    <property type="match status" value="1"/>
</dbReference>
<comment type="caution">
    <text evidence="2">The sequence shown here is derived from an EMBL/GenBank/DDBJ whole genome shotgun (WGS) entry which is preliminary data.</text>
</comment>
<dbReference type="SMART" id="SM00267">
    <property type="entry name" value="GGDEF"/>
    <property type="match status" value="1"/>
</dbReference>
<dbReference type="InterPro" id="IPR029016">
    <property type="entry name" value="GAF-like_dom_sf"/>
</dbReference>
<dbReference type="InterPro" id="IPR029787">
    <property type="entry name" value="Nucleotide_cyclase"/>
</dbReference>
<sequence>MEKELELVEKFERLREEFETYQNFAESTIQIISEKNTKLEKRLDNITNIVEISKYINSNISDSNLISMINDMIIGISGVTYSSIYLYEFDKLVVKATNSDAVDLNLKFKDHFVQLNEGKLFIINSKSAVGEDLIKDKIHSIIGIPINLRDKFTGYIIVEHTLWNFFSQEYVSFMSSIAIQIAITIENSLLYAKVKESSIRDPLLGIYNRKYFFDTIENKLFSDISTEFAIVMMDIDDFKKVNDLYGHQAGDDILLSITNTISENLHDEDIVARYGGEEIVIYIHEVRNYNIVYNRIDNIRKKIANTISESKKLKNPITASFGISYYKGNKSVDKVLEIADIMLYKAKASGKNRVVSE</sequence>
<proteinExistence type="predicted"/>
<keyword evidence="3" id="KW-1185">Reference proteome</keyword>
<dbReference type="EMBL" id="BHYK01000023">
    <property type="protein sequence ID" value="GCD11884.1"/>
    <property type="molecule type" value="Genomic_DNA"/>
</dbReference>
<dbReference type="InterPro" id="IPR043128">
    <property type="entry name" value="Rev_trsase/Diguanyl_cyclase"/>
</dbReference>
<accession>A0A401UQS7</accession>
<gene>
    <name evidence="2" type="ORF">Ctaglu_35070</name>
</gene>
<dbReference type="AlphaFoldDB" id="A0A401UQS7"/>
<evidence type="ECO:0000313" key="2">
    <source>
        <dbReference type="EMBL" id="GCD11884.1"/>
    </source>
</evidence>
<dbReference type="PROSITE" id="PS50887">
    <property type="entry name" value="GGDEF"/>
    <property type="match status" value="1"/>
</dbReference>
<dbReference type="InterPro" id="IPR003018">
    <property type="entry name" value="GAF"/>
</dbReference>
<name>A0A401UQS7_9CLOT</name>
<dbReference type="GO" id="GO:0052621">
    <property type="term" value="F:diguanylate cyclase activity"/>
    <property type="evidence" value="ECO:0007669"/>
    <property type="project" value="TreeGrafter"/>
</dbReference>
<evidence type="ECO:0000259" key="1">
    <source>
        <dbReference type="PROSITE" id="PS50887"/>
    </source>
</evidence>
<dbReference type="Proteomes" id="UP000287872">
    <property type="component" value="Unassembled WGS sequence"/>
</dbReference>
<dbReference type="OrthoDB" id="9805474at2"/>
<dbReference type="PANTHER" id="PTHR45138">
    <property type="entry name" value="REGULATORY COMPONENTS OF SENSORY TRANSDUCTION SYSTEM"/>
    <property type="match status" value="1"/>
</dbReference>
<dbReference type="FunFam" id="3.30.70.270:FF:000001">
    <property type="entry name" value="Diguanylate cyclase domain protein"/>
    <property type="match status" value="1"/>
</dbReference>
<dbReference type="SUPFAM" id="SSF55073">
    <property type="entry name" value="Nucleotide cyclase"/>
    <property type="match status" value="1"/>
</dbReference>
<protein>
    <submittedName>
        <fullName evidence="2">Signal transduction protein</fullName>
    </submittedName>
</protein>
<dbReference type="Gene3D" id="3.30.450.40">
    <property type="match status" value="1"/>
</dbReference>